<evidence type="ECO:0000313" key="3">
    <source>
        <dbReference type="Proteomes" id="UP000589085"/>
    </source>
</evidence>
<feature type="region of interest" description="Disordered" evidence="1">
    <location>
        <begin position="106"/>
        <end position="189"/>
    </location>
</feature>
<evidence type="ECO:0000313" key="2">
    <source>
        <dbReference type="EMBL" id="MBB2158978.1"/>
    </source>
</evidence>
<organism evidence="2 3">
    <name type="scientific">Gluconacetobacter sacchari</name>
    <dbReference type="NCBI Taxonomy" id="92759"/>
    <lineage>
        <taxon>Bacteria</taxon>
        <taxon>Pseudomonadati</taxon>
        <taxon>Pseudomonadota</taxon>
        <taxon>Alphaproteobacteria</taxon>
        <taxon>Acetobacterales</taxon>
        <taxon>Acetobacteraceae</taxon>
        <taxon>Gluconacetobacter</taxon>
    </lineage>
</organism>
<feature type="compositionally biased region" description="Basic and acidic residues" evidence="1">
    <location>
        <begin position="106"/>
        <end position="125"/>
    </location>
</feature>
<dbReference type="Proteomes" id="UP000589085">
    <property type="component" value="Unassembled WGS sequence"/>
</dbReference>
<dbReference type="AlphaFoldDB" id="A0A7W4I9Z2"/>
<protein>
    <submittedName>
        <fullName evidence="2">Uncharacterized protein</fullName>
    </submittedName>
</protein>
<dbReference type="RefSeq" id="WP_182995849.1">
    <property type="nucleotide sequence ID" value="NZ_JABEQJ010000002.1"/>
</dbReference>
<proteinExistence type="predicted"/>
<gene>
    <name evidence="2" type="ORF">HLH48_02110</name>
</gene>
<evidence type="ECO:0000256" key="1">
    <source>
        <dbReference type="SAM" id="MobiDB-lite"/>
    </source>
</evidence>
<feature type="compositionally biased region" description="Basic and acidic residues" evidence="1">
    <location>
        <begin position="135"/>
        <end position="148"/>
    </location>
</feature>
<accession>A0A7W4I9Z2</accession>
<name>A0A7W4I9Z2_9PROT</name>
<dbReference type="EMBL" id="JABEQJ010000002">
    <property type="protein sequence ID" value="MBB2158978.1"/>
    <property type="molecule type" value="Genomic_DNA"/>
</dbReference>
<comment type="caution">
    <text evidence="2">The sequence shown here is derived from an EMBL/GenBank/DDBJ whole genome shotgun (WGS) entry which is preliminary data.</text>
</comment>
<reference evidence="2 3" key="1">
    <citation type="submission" date="2020-04" db="EMBL/GenBank/DDBJ databases">
        <title>Description of novel Gluconacetobacter.</title>
        <authorList>
            <person name="Sombolestani A."/>
        </authorList>
    </citation>
    <scope>NUCLEOTIDE SEQUENCE [LARGE SCALE GENOMIC DNA]</scope>
    <source>
        <strain evidence="2 3">LMG 19747</strain>
    </source>
</reference>
<sequence>MRDSIYNRFRRSTSERIRRRSMSTTTKRSRHNFVGTVDDLIRELENDCKEREARNPATTFDMIRAIHPTLVGMKAKGWTDADVCDALGKRGLVISAGTFATYMKRINREQREGRAKPGRKPKNDSRTPGSSKPPRAAEDSPVHQKNAADDSTDSNAHSSSRPPVDSGATRPAAPTMMGFTSRKPPSLDA</sequence>